<comment type="caution">
    <text evidence="2">The sequence shown here is derived from an EMBL/GenBank/DDBJ whole genome shotgun (WGS) entry which is preliminary data.</text>
</comment>
<evidence type="ECO:0000313" key="3">
    <source>
        <dbReference type="Proteomes" id="UP000613208"/>
    </source>
</evidence>
<dbReference type="SUPFAM" id="SSF54106">
    <property type="entry name" value="LysM domain"/>
    <property type="match status" value="1"/>
</dbReference>
<dbReference type="Gene3D" id="3.10.350.10">
    <property type="entry name" value="LysM domain"/>
    <property type="match status" value="1"/>
</dbReference>
<proteinExistence type="predicted"/>
<dbReference type="InterPro" id="IPR036779">
    <property type="entry name" value="LysM_dom_sf"/>
</dbReference>
<dbReference type="Pfam" id="PF01476">
    <property type="entry name" value="LysM"/>
    <property type="match status" value="1"/>
</dbReference>
<protein>
    <recommendedName>
        <fullName evidence="1">LysM domain-containing protein</fullName>
    </recommendedName>
</protein>
<dbReference type="RefSeq" id="WP_243282504.1">
    <property type="nucleotide sequence ID" value="NZ_BLYI01000006.1"/>
</dbReference>
<accession>A0A916VBE4</accession>
<reference evidence="2" key="1">
    <citation type="submission" date="2020-06" db="EMBL/GenBank/DDBJ databases">
        <title>Characterization of fructooligosaccharide metabolism and fructooligosaccharide-degrading enzymes in human commensal butyrate producers.</title>
        <authorList>
            <person name="Tanno H."/>
            <person name="Fujii T."/>
            <person name="Hirano K."/>
            <person name="Maeno S."/>
            <person name="Tonozuka T."/>
            <person name="Sakamoto M."/>
            <person name="Ohkuma M."/>
            <person name="Tochio T."/>
            <person name="Endo A."/>
        </authorList>
    </citation>
    <scope>NUCLEOTIDE SEQUENCE</scope>
    <source>
        <strain evidence="2">JCM 17466</strain>
    </source>
</reference>
<sequence length="100" mass="11361">MRKKGIIGCAVFAIVLLLVSVVLITGSRSVVDAKDGREKRFTSIQVQEGDSLWSIAKEHMSKEYPSIDDYIQEVCDTNHIYDQKITADMYLVIPYYTDVK</sequence>
<name>A0A916VBE4_9FIRM</name>
<dbReference type="CDD" id="cd00118">
    <property type="entry name" value="LysM"/>
    <property type="match status" value="1"/>
</dbReference>
<dbReference type="AlphaFoldDB" id="A0A916VBE4"/>
<dbReference type="EMBL" id="BLYI01000006">
    <property type="protein sequence ID" value="GFO83934.1"/>
    <property type="molecule type" value="Genomic_DNA"/>
</dbReference>
<dbReference type="InterPro" id="IPR018392">
    <property type="entry name" value="LysM"/>
</dbReference>
<feature type="domain" description="LysM" evidence="1">
    <location>
        <begin position="45"/>
        <end position="94"/>
    </location>
</feature>
<evidence type="ECO:0000313" key="2">
    <source>
        <dbReference type="EMBL" id="GFO83934.1"/>
    </source>
</evidence>
<dbReference type="Proteomes" id="UP000613208">
    <property type="component" value="Unassembled WGS sequence"/>
</dbReference>
<keyword evidence="3" id="KW-1185">Reference proteome</keyword>
<gene>
    <name evidence="2" type="ORF">ANBU17_02810</name>
</gene>
<evidence type="ECO:0000259" key="1">
    <source>
        <dbReference type="Pfam" id="PF01476"/>
    </source>
</evidence>
<organism evidence="2 3">
    <name type="scientific">Anaerostipes butyraticus</name>
    <dbReference type="NCBI Taxonomy" id="645466"/>
    <lineage>
        <taxon>Bacteria</taxon>
        <taxon>Bacillati</taxon>
        <taxon>Bacillota</taxon>
        <taxon>Clostridia</taxon>
        <taxon>Lachnospirales</taxon>
        <taxon>Lachnospiraceae</taxon>
        <taxon>Anaerostipes</taxon>
    </lineage>
</organism>